<evidence type="ECO:0000313" key="1">
    <source>
        <dbReference type="EMBL" id="MYH63251.1"/>
    </source>
</evidence>
<dbReference type="Pfam" id="PF05635">
    <property type="entry name" value="23S_rRNA_IVP"/>
    <property type="match status" value="1"/>
</dbReference>
<dbReference type="AlphaFoldDB" id="A0A6B1G575"/>
<comment type="caution">
    <text evidence="1">The sequence shown here is derived from an EMBL/GenBank/DDBJ whole genome shotgun (WGS) entry which is preliminary data.</text>
</comment>
<dbReference type="Gene3D" id="1.20.1440.60">
    <property type="entry name" value="23S rRNA-intervening sequence"/>
    <property type="match status" value="1"/>
</dbReference>
<sequence length="123" mass="13855">MTSIRSYRDLIVWQKSIDLTLRTYKLTGRFPSEERYGLTSQMRRAAASIPANIAEGHARRSTGEYLQFLGIARGSLAELETFLTLSERLGLIGSEISDSLWENCAEISKMLAGLVRSISQNRR</sequence>
<dbReference type="EMBL" id="VYDA01000578">
    <property type="protein sequence ID" value="MYH63251.1"/>
    <property type="molecule type" value="Genomic_DNA"/>
</dbReference>
<dbReference type="PANTHER" id="PTHR38471">
    <property type="entry name" value="FOUR HELIX BUNDLE PROTEIN"/>
    <property type="match status" value="1"/>
</dbReference>
<protein>
    <submittedName>
        <fullName evidence="1">Four helix bundle protein</fullName>
    </submittedName>
</protein>
<dbReference type="NCBIfam" id="TIGR02436">
    <property type="entry name" value="four helix bundle protein"/>
    <property type="match status" value="1"/>
</dbReference>
<dbReference type="InterPro" id="IPR012657">
    <property type="entry name" value="23S_rRNA-intervening_sequence"/>
</dbReference>
<proteinExistence type="predicted"/>
<accession>A0A6B1G575</accession>
<dbReference type="CDD" id="cd16377">
    <property type="entry name" value="23S_rRNA_IVP_like"/>
    <property type="match status" value="1"/>
</dbReference>
<organism evidence="1">
    <name type="scientific">Caldilineaceae bacterium SB0675_bin_29</name>
    <dbReference type="NCBI Taxonomy" id="2605266"/>
    <lineage>
        <taxon>Bacteria</taxon>
        <taxon>Bacillati</taxon>
        <taxon>Chloroflexota</taxon>
        <taxon>Caldilineae</taxon>
        <taxon>Caldilineales</taxon>
        <taxon>Caldilineaceae</taxon>
    </lineage>
</organism>
<dbReference type="NCBIfam" id="NF008911">
    <property type="entry name" value="PRK12275.1-2"/>
    <property type="match status" value="1"/>
</dbReference>
<dbReference type="InterPro" id="IPR036583">
    <property type="entry name" value="23S_rRNA_IVS_sf"/>
</dbReference>
<dbReference type="SUPFAM" id="SSF158446">
    <property type="entry name" value="IVS-encoded protein-like"/>
    <property type="match status" value="1"/>
</dbReference>
<name>A0A6B1G575_9CHLR</name>
<reference evidence="1" key="1">
    <citation type="submission" date="2019-09" db="EMBL/GenBank/DDBJ databases">
        <title>Characterisation of the sponge microbiome using genome-centric metagenomics.</title>
        <authorList>
            <person name="Engelberts J.P."/>
            <person name="Robbins S.J."/>
            <person name="De Goeij J.M."/>
            <person name="Aranda M."/>
            <person name="Bell S.C."/>
            <person name="Webster N.S."/>
        </authorList>
    </citation>
    <scope>NUCLEOTIDE SEQUENCE</scope>
    <source>
        <strain evidence="1">SB0675_bin_29</strain>
    </source>
</reference>
<gene>
    <name evidence="1" type="ORF">F4148_16345</name>
</gene>
<dbReference type="PANTHER" id="PTHR38471:SF2">
    <property type="entry name" value="FOUR HELIX BUNDLE PROTEIN"/>
    <property type="match status" value="1"/>
</dbReference>